<proteinExistence type="predicted"/>
<reference evidence="1 2" key="1">
    <citation type="submission" date="2021-10" db="EMBL/GenBank/DDBJ databases">
        <title>Anaerobic single-cell dispensing facilitates the cultivation of human gut bacteria.</title>
        <authorList>
            <person name="Afrizal A."/>
        </authorList>
    </citation>
    <scope>NUCLEOTIDE SEQUENCE [LARGE SCALE GENOMIC DNA]</scope>
    <source>
        <strain evidence="1 2">CLA-AA-H276</strain>
    </source>
</reference>
<dbReference type="RefSeq" id="WP_308460224.1">
    <property type="nucleotide sequence ID" value="NZ_JAJEPS010000026.1"/>
</dbReference>
<dbReference type="AlphaFoldDB" id="A0AAE3DDC4"/>
<accession>A0AAE3DDC4</accession>
<keyword evidence="2" id="KW-1185">Reference proteome</keyword>
<evidence type="ECO:0000313" key="1">
    <source>
        <dbReference type="EMBL" id="MCC2127641.1"/>
    </source>
</evidence>
<gene>
    <name evidence="1" type="ORF">LKD36_15940</name>
</gene>
<name>A0AAE3DDC4_9FIRM</name>
<organism evidence="1 2">
    <name type="scientific">Hominiventricola filiformis</name>
    <dbReference type="NCBI Taxonomy" id="2885352"/>
    <lineage>
        <taxon>Bacteria</taxon>
        <taxon>Bacillati</taxon>
        <taxon>Bacillota</taxon>
        <taxon>Clostridia</taxon>
        <taxon>Lachnospirales</taxon>
        <taxon>Lachnospiraceae</taxon>
        <taxon>Hominiventricola</taxon>
    </lineage>
</organism>
<comment type="caution">
    <text evidence="1">The sequence shown here is derived from an EMBL/GenBank/DDBJ whole genome shotgun (WGS) entry which is preliminary data.</text>
</comment>
<sequence length="154" mass="18424">MKRLKILKEQYMPYIKNPKHDTAFMIDFLTSKCDCIPQSNDFMGKFFFDSLLSNVYNCFLNQLPVFDKKDFSFKCFTVTKNEKSRIYYADMEPQDTIYVIFEEKTGYIESNCNMLFLELFIEKGIDDIDLSSENNYCKSYFSYLERYIQAKQVL</sequence>
<protein>
    <submittedName>
        <fullName evidence="1">Uncharacterized protein</fullName>
    </submittedName>
</protein>
<dbReference type="EMBL" id="JAJEPS010000026">
    <property type="protein sequence ID" value="MCC2127641.1"/>
    <property type="molecule type" value="Genomic_DNA"/>
</dbReference>
<dbReference type="Proteomes" id="UP001198220">
    <property type="component" value="Unassembled WGS sequence"/>
</dbReference>
<evidence type="ECO:0000313" key="2">
    <source>
        <dbReference type="Proteomes" id="UP001198220"/>
    </source>
</evidence>